<reference evidence="1" key="1">
    <citation type="journal article" date="2020" name="Antimicrob. Agents">
        <title>Detection of mobile colistin resistance gene mcr-10.1 in a conjugative plasmid from Enterobacter roggenkampii of chicken origin in China.</title>
        <authorList>
            <person name="Lei C.W."/>
            <person name="Zhang Y."/>
            <person name="Wang Y.T."/>
            <person name="Wang H.N."/>
        </authorList>
    </citation>
    <scope>NUCLEOTIDE SEQUENCE</scope>
    <source>
        <strain evidence="1">YK16</strain>
        <plasmid evidence="1">pYK16-mcr-10</plasmid>
    </source>
</reference>
<organism evidence="1">
    <name type="scientific">Enterobacter roggenkampii</name>
    <dbReference type="NCBI Taxonomy" id="1812935"/>
    <lineage>
        <taxon>Bacteria</taxon>
        <taxon>Pseudomonadati</taxon>
        <taxon>Pseudomonadota</taxon>
        <taxon>Gammaproteobacteria</taxon>
        <taxon>Enterobacterales</taxon>
        <taxon>Enterobacteriaceae</taxon>
        <taxon>Enterobacter</taxon>
        <taxon>Enterobacter cloacae complex</taxon>
    </lineage>
</organism>
<keyword evidence="1" id="KW-0614">Plasmid</keyword>
<dbReference type="EMBL" id="MT468575">
    <property type="protein sequence ID" value="QNI18498.1"/>
    <property type="molecule type" value="Genomic_DNA"/>
</dbReference>
<name>A0A7G8AFV7_9ENTR</name>
<protein>
    <submittedName>
        <fullName evidence="1">Uncharacterized protein</fullName>
    </submittedName>
</protein>
<accession>A0A7G8AFV7</accession>
<geneLocation type="plasmid" evidence="1">
    <name>pYK16-mcr-10</name>
</geneLocation>
<evidence type="ECO:0000313" key="1">
    <source>
        <dbReference type="EMBL" id="QNI18498.1"/>
    </source>
</evidence>
<proteinExistence type="predicted"/>
<dbReference type="AlphaFoldDB" id="A0A7G8AFV7"/>
<sequence length="60" mass="7228">MLCYPPFRDAARSRRYRRSVKIMNVVHFRKSVNTEKIGSYKNGRPVIYICYINFDYYLSA</sequence>